<dbReference type="AlphaFoldDB" id="E7A1I7"/>
<feature type="transmembrane region" description="Helical" evidence="7">
    <location>
        <begin position="552"/>
        <end position="572"/>
    </location>
</feature>
<feature type="transmembrane region" description="Helical" evidence="7">
    <location>
        <begin position="484"/>
        <end position="502"/>
    </location>
</feature>
<reference evidence="9 10" key="1">
    <citation type="journal article" date="2010" name="Science">
        <title>Pathogenicity determinants in smut fungi revealed by genome comparison.</title>
        <authorList>
            <person name="Schirawski J."/>
            <person name="Mannhaupt G."/>
            <person name="Muench K."/>
            <person name="Brefort T."/>
            <person name="Schipper K."/>
            <person name="Doehlemann G."/>
            <person name="Di Stasio M."/>
            <person name="Roessel N."/>
            <person name="Mendoza-Mendoza A."/>
            <person name="Pester D."/>
            <person name="Mueller O."/>
            <person name="Winterberg B."/>
            <person name="Meyer E."/>
            <person name="Ghareeb H."/>
            <person name="Wollenberg T."/>
            <person name="Muensterkoetter M."/>
            <person name="Wong P."/>
            <person name="Walter M."/>
            <person name="Stukenbrock E."/>
            <person name="Gueldener U."/>
            <person name="Kahmann R."/>
        </authorList>
    </citation>
    <scope>NUCLEOTIDE SEQUENCE [LARGE SCALE GENOMIC DNA]</scope>
    <source>
        <strain evidence="10">SRZ2</strain>
    </source>
</reference>
<keyword evidence="5 7" id="KW-0472">Membrane</keyword>
<proteinExistence type="inferred from homology"/>
<gene>
    <name evidence="9" type="ORF">sr14003</name>
</gene>
<dbReference type="GO" id="GO:1990818">
    <property type="term" value="P:L-arginine transmembrane export from vacuole"/>
    <property type="evidence" value="ECO:0007669"/>
    <property type="project" value="EnsemblFungi"/>
</dbReference>
<feature type="compositionally biased region" description="Basic and acidic residues" evidence="6">
    <location>
        <begin position="349"/>
        <end position="362"/>
    </location>
</feature>
<dbReference type="Pfam" id="PF01490">
    <property type="entry name" value="Aa_trans"/>
    <property type="match status" value="1"/>
</dbReference>
<feature type="compositionally biased region" description="Basic and acidic residues" evidence="6">
    <location>
        <begin position="125"/>
        <end position="144"/>
    </location>
</feature>
<dbReference type="InterPro" id="IPR013057">
    <property type="entry name" value="AA_transpt_TM"/>
</dbReference>
<dbReference type="GO" id="GO:0015186">
    <property type="term" value="F:L-glutamine transmembrane transporter activity"/>
    <property type="evidence" value="ECO:0007669"/>
    <property type="project" value="EnsemblFungi"/>
</dbReference>
<evidence type="ECO:0000313" key="9">
    <source>
        <dbReference type="EMBL" id="CBQ73344.1"/>
    </source>
</evidence>
<evidence type="ECO:0000256" key="6">
    <source>
        <dbReference type="SAM" id="MobiDB-lite"/>
    </source>
</evidence>
<evidence type="ECO:0000256" key="7">
    <source>
        <dbReference type="SAM" id="Phobius"/>
    </source>
</evidence>
<feature type="region of interest" description="Disordered" evidence="6">
    <location>
        <begin position="295"/>
        <end position="362"/>
    </location>
</feature>
<feature type="transmembrane region" description="Helical" evidence="7">
    <location>
        <begin position="673"/>
        <end position="690"/>
    </location>
</feature>
<feature type="compositionally biased region" description="Polar residues" evidence="6">
    <location>
        <begin position="108"/>
        <end position="118"/>
    </location>
</feature>
<evidence type="ECO:0000256" key="2">
    <source>
        <dbReference type="ARBA" id="ARBA00008066"/>
    </source>
</evidence>
<dbReference type="GO" id="GO:0005302">
    <property type="term" value="F:L-tyrosine transmembrane transporter activity"/>
    <property type="evidence" value="ECO:0007669"/>
    <property type="project" value="EnsemblFungi"/>
</dbReference>
<dbReference type="GO" id="GO:0089708">
    <property type="term" value="P:L-histidine transmembrane export from vacuole"/>
    <property type="evidence" value="ECO:0007669"/>
    <property type="project" value="EnsemblFungi"/>
</dbReference>
<dbReference type="GO" id="GO:0015188">
    <property type="term" value="F:L-isoleucine transmembrane transporter activity"/>
    <property type="evidence" value="ECO:0007669"/>
    <property type="project" value="EnsemblFungi"/>
</dbReference>
<dbReference type="GO" id="GO:0015824">
    <property type="term" value="P:proline transport"/>
    <property type="evidence" value="ECO:0007669"/>
    <property type="project" value="EnsemblFungi"/>
</dbReference>
<dbReference type="GO" id="GO:0005290">
    <property type="term" value="F:L-histidine transmembrane transporter activity"/>
    <property type="evidence" value="ECO:0007669"/>
    <property type="project" value="EnsemblFungi"/>
</dbReference>
<keyword evidence="4 7" id="KW-1133">Transmembrane helix</keyword>
<feature type="transmembrane region" description="Helical" evidence="7">
    <location>
        <begin position="584"/>
        <end position="607"/>
    </location>
</feature>
<feature type="compositionally biased region" description="Polar residues" evidence="6">
    <location>
        <begin position="1"/>
        <end position="10"/>
    </location>
</feature>
<evidence type="ECO:0000256" key="4">
    <source>
        <dbReference type="ARBA" id="ARBA00022989"/>
    </source>
</evidence>
<dbReference type="EMBL" id="FQ311472">
    <property type="protein sequence ID" value="CBQ73344.1"/>
    <property type="molecule type" value="Genomic_DNA"/>
</dbReference>
<evidence type="ECO:0000313" key="10">
    <source>
        <dbReference type="Proteomes" id="UP000008867"/>
    </source>
</evidence>
<feature type="transmembrane region" description="Helical" evidence="7">
    <location>
        <begin position="514"/>
        <end position="532"/>
    </location>
</feature>
<dbReference type="PANTHER" id="PTHR22950">
    <property type="entry name" value="AMINO ACID TRANSPORTER"/>
    <property type="match status" value="1"/>
</dbReference>
<feature type="domain" description="Amino acid transporter transmembrane" evidence="8">
    <location>
        <begin position="368"/>
        <end position="750"/>
    </location>
</feature>
<sequence>MSAPNNSNGNGKARAIPSPRVQATDDDTSTPIRSPARAFSGELGHASPSLPNIPPRVGSPSAEPLNLYSSSQQQRHDSSTFPSSFQRTISFEPPSRDSASLAPPNADSGLSTPSNLDNLDSLPFSDERKARIIERHLARPDANRDSISANSIPSSEHTDDSFTNGDAHGSSTPNPAAAGADTTGESPSGIVFEEVDDSYIGPHQMQGGAITDDVYRWAHKNRRVSARRTRSESLHMPRTSTIDPELDVQGIKEPGGFRRFFVNTQAEQQGRAPPRALRSFIDFLSLYGHFAGEFLEEEDEDDEDDEDDDDETDYDDDDDDARAIPGTSRAAGNGDTENSGLLRQRRRLQRSDTQARMRKASKERCRGEATVLDAVMMLLKSFVGTGVLFLGKAFYNGGLLFSTITLCSVAIISLVSFLLLVKTNLNCPGSFGDMGGILYGPRMRLAILASIVLSQLGFVAAYTVFVAQNMQAFVLAVTHCKTLVPIWMLILGQMAVFLPLSLIRRIAKLSTTALIADVFILFGIVYLFWYEIGKVATEGLADVVMFNSKDFPLFIGTAVFTFEGIGLVIPITESMKEPEKFPRALTGVMAGVMVLFASAGALSYMAFGSDIQTVVITNLPQTSRFVQAMQFLYSIAILLSTPLQLFPALAVLEKGIFTKSGKYNWKVKTEKNLFRFLVVAVSCLAAWAGANDLDKFVSLIGSVACVPLCFIYPPLLHLKANATRTATKALNYAMLFFGVICVVFAGSQTIKAMLESSKPSGPPRCSPR</sequence>
<dbReference type="GO" id="GO:0000329">
    <property type="term" value="C:fungal-type vacuole membrane"/>
    <property type="evidence" value="ECO:0007669"/>
    <property type="project" value="EnsemblFungi"/>
</dbReference>
<dbReference type="GO" id="GO:0089707">
    <property type="term" value="P:L-lysine transmembrane export from vacuole"/>
    <property type="evidence" value="ECO:0007669"/>
    <property type="project" value="EnsemblFungi"/>
</dbReference>
<comment type="subcellular location">
    <subcellularLocation>
        <location evidence="1">Membrane</location>
        <topology evidence="1">Multi-pass membrane protein</topology>
    </subcellularLocation>
</comment>
<feature type="transmembrane region" description="Helical" evidence="7">
    <location>
        <begin position="730"/>
        <end position="750"/>
    </location>
</feature>
<feature type="transmembrane region" description="Helical" evidence="7">
    <location>
        <begin position="627"/>
        <end position="652"/>
    </location>
</feature>
<dbReference type="HOGENOM" id="CLU_009646_3_0_1"/>
<feature type="transmembrane region" description="Helical" evidence="7">
    <location>
        <begin position="397"/>
        <end position="421"/>
    </location>
</feature>
<feature type="transmembrane region" description="Helical" evidence="7">
    <location>
        <begin position="442"/>
        <end position="464"/>
    </location>
</feature>
<dbReference type="VEuPathDB" id="FungiDB:sr14003"/>
<evidence type="ECO:0000259" key="8">
    <source>
        <dbReference type="Pfam" id="PF01490"/>
    </source>
</evidence>
<feature type="region of interest" description="Disordered" evidence="6">
    <location>
        <begin position="1"/>
        <end position="189"/>
    </location>
</feature>
<evidence type="ECO:0000256" key="1">
    <source>
        <dbReference type="ARBA" id="ARBA00004141"/>
    </source>
</evidence>
<feature type="compositionally biased region" description="Polar residues" evidence="6">
    <location>
        <begin position="67"/>
        <end position="89"/>
    </location>
</feature>
<keyword evidence="3 7" id="KW-0812">Transmembrane</keyword>
<evidence type="ECO:0000256" key="5">
    <source>
        <dbReference type="ARBA" id="ARBA00023136"/>
    </source>
</evidence>
<comment type="similarity">
    <text evidence="2">Belongs to the amino acid/polyamine transporter 2 family.</text>
</comment>
<feature type="transmembrane region" description="Helical" evidence="7">
    <location>
        <begin position="696"/>
        <end position="718"/>
    </location>
</feature>
<protein>
    <submittedName>
        <fullName evidence="9">Related to AVT3-Vacuolar transporter, involved in amino acid efflux from the vacuole</fullName>
    </submittedName>
</protein>
<dbReference type="GO" id="GO:0015189">
    <property type="term" value="F:L-lysine transmembrane transporter activity"/>
    <property type="evidence" value="ECO:0007669"/>
    <property type="project" value="EnsemblFungi"/>
</dbReference>
<feature type="compositionally biased region" description="Polar residues" evidence="6">
    <location>
        <begin position="145"/>
        <end position="174"/>
    </location>
</feature>
<dbReference type="OrthoDB" id="1684102at2759"/>
<evidence type="ECO:0000256" key="3">
    <source>
        <dbReference type="ARBA" id="ARBA00022692"/>
    </source>
</evidence>
<dbReference type="Proteomes" id="UP000008867">
    <property type="component" value="Chromosome 7"/>
</dbReference>
<dbReference type="PANTHER" id="PTHR22950:SF666">
    <property type="entry name" value="VACUOLAR AMINO ACID TRANSPORTER 4"/>
    <property type="match status" value="1"/>
</dbReference>
<accession>E7A1I7</accession>
<keyword evidence="10" id="KW-1185">Reference proteome</keyword>
<feature type="compositionally biased region" description="Acidic residues" evidence="6">
    <location>
        <begin position="295"/>
        <end position="320"/>
    </location>
</feature>
<dbReference type="GO" id="GO:0061459">
    <property type="term" value="F:L-arginine transmembrane transporter activity"/>
    <property type="evidence" value="ECO:0007669"/>
    <property type="project" value="EnsemblFungi"/>
</dbReference>
<name>E7A1I7_SPORE</name>
<organism evidence="9 10">
    <name type="scientific">Sporisorium reilianum (strain SRZ2)</name>
    <name type="common">Maize head smut fungus</name>
    <dbReference type="NCBI Taxonomy" id="999809"/>
    <lineage>
        <taxon>Eukaryota</taxon>
        <taxon>Fungi</taxon>
        <taxon>Dikarya</taxon>
        <taxon>Basidiomycota</taxon>
        <taxon>Ustilaginomycotina</taxon>
        <taxon>Ustilaginomycetes</taxon>
        <taxon>Ustilaginales</taxon>
        <taxon>Ustilaginaceae</taxon>
        <taxon>Sporisorium</taxon>
    </lineage>
</organism>
<dbReference type="eggNOG" id="KOG1304">
    <property type="taxonomic scope" value="Eukaryota"/>
</dbReference>